<evidence type="ECO:0000313" key="7">
    <source>
        <dbReference type="EMBL" id="ABX09559.1"/>
    </source>
</evidence>
<dbReference type="GO" id="GO:0032259">
    <property type="term" value="P:methylation"/>
    <property type="evidence" value="ECO:0007669"/>
    <property type="project" value="UniProtKB-UniRule"/>
</dbReference>
<dbReference type="KEGG" id="pmj:P9211_16281"/>
<dbReference type="GO" id="GO:0050342">
    <property type="term" value="F:tocopherol C-methyltransferase activity"/>
    <property type="evidence" value="ECO:0007669"/>
    <property type="project" value="UniProtKB-EC"/>
</dbReference>
<keyword evidence="3 4" id="KW-0949">S-adenosyl-L-methionine</keyword>
<evidence type="ECO:0000256" key="3">
    <source>
        <dbReference type="ARBA" id="ARBA00022691"/>
    </source>
</evidence>
<evidence type="ECO:0000259" key="6">
    <source>
        <dbReference type="Pfam" id="PF08241"/>
    </source>
</evidence>
<evidence type="ECO:0000256" key="1">
    <source>
        <dbReference type="ARBA" id="ARBA00022603"/>
    </source>
</evidence>
<feature type="region of interest" description="SAM motif II" evidence="4">
    <location>
        <begin position="154"/>
        <end position="162"/>
    </location>
</feature>
<keyword evidence="8" id="KW-1185">Reference proteome</keyword>
<evidence type="ECO:0000256" key="5">
    <source>
        <dbReference type="SAM" id="Phobius"/>
    </source>
</evidence>
<keyword evidence="5" id="KW-1133">Transmembrane helix</keyword>
<dbReference type="STRING" id="93059.P9211_16281"/>
<dbReference type="InterPro" id="IPR029063">
    <property type="entry name" value="SAM-dependent_MTases_sf"/>
</dbReference>
<dbReference type="AlphaFoldDB" id="A9BCJ7"/>
<protein>
    <submittedName>
        <fullName evidence="7">SAM (And some other nucleotide) binding motif</fullName>
        <ecNumber evidence="7">2.1.1.95</ecNumber>
    </submittedName>
</protein>
<gene>
    <name evidence="7" type="ordered locus">P9211_16281</name>
</gene>
<dbReference type="CDD" id="cd02440">
    <property type="entry name" value="AdoMet_MTases"/>
    <property type="match status" value="1"/>
</dbReference>
<dbReference type="SUPFAM" id="SSF53335">
    <property type="entry name" value="S-adenosyl-L-methionine-dependent methyltransferases"/>
    <property type="match status" value="1"/>
</dbReference>
<keyword evidence="2 4" id="KW-0808">Transferase</keyword>
<sequence length="309" mass="35397">MGTLISLLVGILLILIIWIWLKTNRAYKSKSSVSLAYDSWTNDRLLERLWGEHIHLGYYKDSSVKTDFRQAKVDFVHQLVKWSGMDHLPKGSRILDIGCGIGGSARILARDYNFDVLGITISPLQVRRAQELTPEDSTCRFEVMDALDLQLENGSFDGVWSVEAGPHIPDKQLYADEMLRVLRPGGVLAVADWNRRDIQKKKYDFLEELVLRQLLNQWAHPEFSTINAFQKNLSNSAYSAGTADTDDWTRFTIPSWNDSIIEGIKRPKVFFDLGPKSFYKGFREIPTILLMRWAFSVGLMEFGVFRTRG</sequence>
<keyword evidence="1 4" id="KW-0489">Methyltransferase</keyword>
<name>A9BCJ7_PROM4</name>
<dbReference type="OrthoDB" id="9769602at2"/>
<dbReference type="InterPro" id="IPR025774">
    <property type="entry name" value="PiNMT-like"/>
</dbReference>
<dbReference type="EC" id="2.1.1.95" evidence="7"/>
<evidence type="ECO:0000256" key="2">
    <source>
        <dbReference type="ARBA" id="ARBA00022679"/>
    </source>
</evidence>
<keyword evidence="5" id="KW-0472">Membrane</keyword>
<dbReference type="PROSITE" id="PS51581">
    <property type="entry name" value="SAM_GTMT"/>
    <property type="match status" value="1"/>
</dbReference>
<dbReference type="EMBL" id="CP000878">
    <property type="protein sequence ID" value="ABX09559.1"/>
    <property type="molecule type" value="Genomic_DNA"/>
</dbReference>
<feature type="region of interest" description="SAM motif I" evidence="4">
    <location>
        <begin position="94"/>
        <end position="103"/>
    </location>
</feature>
<dbReference type="Proteomes" id="UP000000788">
    <property type="component" value="Chromosome"/>
</dbReference>
<dbReference type="eggNOG" id="COG2226">
    <property type="taxonomic scope" value="Bacteria"/>
</dbReference>
<feature type="domain" description="Methyltransferase type 11" evidence="6">
    <location>
        <begin position="95"/>
        <end position="189"/>
    </location>
</feature>
<proteinExistence type="inferred from homology"/>
<organism evidence="7 8">
    <name type="scientific">Prochlorococcus marinus (strain MIT 9211)</name>
    <dbReference type="NCBI Taxonomy" id="93059"/>
    <lineage>
        <taxon>Bacteria</taxon>
        <taxon>Bacillati</taxon>
        <taxon>Cyanobacteriota</taxon>
        <taxon>Cyanophyceae</taxon>
        <taxon>Synechococcales</taxon>
        <taxon>Prochlorococcaceae</taxon>
        <taxon>Prochlorococcus</taxon>
    </lineage>
</organism>
<keyword evidence="5" id="KW-0812">Transmembrane</keyword>
<comment type="similarity">
    <text evidence="4">Belongs to the class I-like SAM-binding methyltransferase superfamily. gTMT family.</text>
</comment>
<dbReference type="PANTHER" id="PTHR44068">
    <property type="entry name" value="ZGC:194242"/>
    <property type="match status" value="1"/>
</dbReference>
<evidence type="ECO:0000313" key="8">
    <source>
        <dbReference type="Proteomes" id="UP000000788"/>
    </source>
</evidence>
<feature type="transmembrane region" description="Helical" evidence="5">
    <location>
        <begin position="6"/>
        <end position="21"/>
    </location>
</feature>
<dbReference type="GO" id="GO:0008757">
    <property type="term" value="F:S-adenosylmethionine-dependent methyltransferase activity"/>
    <property type="evidence" value="ECO:0007669"/>
    <property type="project" value="InterPro"/>
</dbReference>
<dbReference type="PANTHER" id="PTHR44068:SF11">
    <property type="entry name" value="GERANYL DIPHOSPHATE 2-C-METHYLTRANSFERASE"/>
    <property type="match status" value="1"/>
</dbReference>
<dbReference type="Gene3D" id="3.40.50.150">
    <property type="entry name" value="Vaccinia Virus protein VP39"/>
    <property type="match status" value="1"/>
</dbReference>
<dbReference type="RefSeq" id="WP_012196180.1">
    <property type="nucleotide sequence ID" value="NC_009976.1"/>
</dbReference>
<evidence type="ECO:0000256" key="4">
    <source>
        <dbReference type="PROSITE-ProRule" id="PRU00914"/>
    </source>
</evidence>
<dbReference type="InterPro" id="IPR050447">
    <property type="entry name" value="Erg6_SMT_methyltransf"/>
</dbReference>
<reference evidence="7 8" key="1">
    <citation type="journal article" date="2007" name="PLoS Genet.">
        <title>Patterns and implications of gene gain and loss in the evolution of Prochlorococcus.</title>
        <authorList>
            <person name="Kettler G.C."/>
            <person name="Martiny A.C."/>
            <person name="Huang K."/>
            <person name="Zucker J."/>
            <person name="Coleman M.L."/>
            <person name="Rodrigue S."/>
            <person name="Chen F."/>
            <person name="Lapidus A."/>
            <person name="Ferriera S."/>
            <person name="Johnson J."/>
            <person name="Steglich C."/>
            <person name="Church G.M."/>
            <person name="Richardson P."/>
            <person name="Chisholm S.W."/>
        </authorList>
    </citation>
    <scope>NUCLEOTIDE SEQUENCE [LARGE SCALE GENOMIC DNA]</scope>
    <source>
        <strain evidence="8">MIT 9211</strain>
    </source>
</reference>
<dbReference type="InterPro" id="IPR013216">
    <property type="entry name" value="Methyltransf_11"/>
</dbReference>
<feature type="region of interest" description="SAM motif III" evidence="4">
    <location>
        <begin position="181"/>
        <end position="190"/>
    </location>
</feature>
<dbReference type="Pfam" id="PF08241">
    <property type="entry name" value="Methyltransf_11"/>
    <property type="match status" value="1"/>
</dbReference>
<accession>A9BCJ7</accession>
<dbReference type="HOGENOM" id="CLU_039068_0_1_3"/>